<evidence type="ECO:0000256" key="1">
    <source>
        <dbReference type="ARBA" id="ARBA00004141"/>
    </source>
</evidence>
<feature type="transmembrane region" description="Helical" evidence="6">
    <location>
        <begin position="33"/>
        <end position="55"/>
    </location>
</feature>
<dbReference type="Pfam" id="PF01578">
    <property type="entry name" value="Cytochrom_C_asm"/>
    <property type="match status" value="1"/>
</dbReference>
<feature type="transmembrane region" description="Helical" evidence="6">
    <location>
        <begin position="202"/>
        <end position="219"/>
    </location>
</feature>
<accession>A0A9D9DSZ3</accession>
<gene>
    <name evidence="8" type="primary">ccsA</name>
    <name evidence="8" type="ORF">IAB08_09935</name>
</gene>
<feature type="transmembrane region" description="Helical" evidence="6">
    <location>
        <begin position="170"/>
        <end position="190"/>
    </location>
</feature>
<keyword evidence="5 6" id="KW-0472">Membrane</keyword>
<dbReference type="GO" id="GO:0017004">
    <property type="term" value="P:cytochrome complex assembly"/>
    <property type="evidence" value="ECO:0007669"/>
    <property type="project" value="UniProtKB-KW"/>
</dbReference>
<keyword evidence="2 6" id="KW-0812">Transmembrane</keyword>
<dbReference type="InterPro" id="IPR002541">
    <property type="entry name" value="Cyt_c_assembly"/>
</dbReference>
<feature type="transmembrane region" description="Helical" evidence="6">
    <location>
        <begin position="92"/>
        <end position="109"/>
    </location>
</feature>
<dbReference type="Proteomes" id="UP000823612">
    <property type="component" value="Unassembled WGS sequence"/>
</dbReference>
<evidence type="ECO:0000256" key="6">
    <source>
        <dbReference type="SAM" id="Phobius"/>
    </source>
</evidence>
<organism evidence="8 9">
    <name type="scientific">Candidatus Pullibacteroides excrementavium</name>
    <dbReference type="NCBI Taxonomy" id="2840905"/>
    <lineage>
        <taxon>Bacteria</taxon>
        <taxon>Pseudomonadati</taxon>
        <taxon>Bacteroidota</taxon>
        <taxon>Bacteroidia</taxon>
        <taxon>Bacteroidales</taxon>
        <taxon>Candidatus Pullibacteroides</taxon>
    </lineage>
</organism>
<proteinExistence type="predicted"/>
<comment type="caution">
    <text evidence="8">The sequence shown here is derived from an EMBL/GenBank/DDBJ whole genome shotgun (WGS) entry which is preliminary data.</text>
</comment>
<reference evidence="8" key="1">
    <citation type="submission" date="2020-10" db="EMBL/GenBank/DDBJ databases">
        <authorList>
            <person name="Gilroy R."/>
        </authorList>
    </citation>
    <scope>NUCLEOTIDE SEQUENCE</scope>
    <source>
        <strain evidence="8">2889</strain>
    </source>
</reference>
<feature type="transmembrane region" description="Helical" evidence="6">
    <location>
        <begin position="67"/>
        <end position="85"/>
    </location>
</feature>
<dbReference type="GO" id="GO:0005886">
    <property type="term" value="C:plasma membrane"/>
    <property type="evidence" value="ECO:0007669"/>
    <property type="project" value="TreeGrafter"/>
</dbReference>
<dbReference type="PANTHER" id="PTHR30071:SF1">
    <property type="entry name" value="CYTOCHROME B_B6 PROTEIN-RELATED"/>
    <property type="match status" value="1"/>
</dbReference>
<dbReference type="AlphaFoldDB" id="A0A9D9DSZ3"/>
<feature type="transmembrane region" description="Helical" evidence="6">
    <location>
        <begin position="231"/>
        <end position="248"/>
    </location>
</feature>
<feature type="transmembrane region" description="Helical" evidence="6">
    <location>
        <begin position="6"/>
        <end position="26"/>
    </location>
</feature>
<evidence type="ECO:0000313" key="9">
    <source>
        <dbReference type="Proteomes" id="UP000823612"/>
    </source>
</evidence>
<evidence type="ECO:0000256" key="5">
    <source>
        <dbReference type="ARBA" id="ARBA00023136"/>
    </source>
</evidence>
<evidence type="ECO:0000256" key="2">
    <source>
        <dbReference type="ARBA" id="ARBA00022692"/>
    </source>
</evidence>
<dbReference type="EMBL" id="JADIMZ010000154">
    <property type="protein sequence ID" value="MBO8433592.1"/>
    <property type="molecule type" value="Genomic_DNA"/>
</dbReference>
<evidence type="ECO:0000313" key="8">
    <source>
        <dbReference type="EMBL" id="MBO8433592.1"/>
    </source>
</evidence>
<evidence type="ECO:0000259" key="7">
    <source>
        <dbReference type="Pfam" id="PF01578"/>
    </source>
</evidence>
<evidence type="ECO:0000256" key="4">
    <source>
        <dbReference type="ARBA" id="ARBA00022989"/>
    </source>
</evidence>
<comment type="subcellular location">
    <subcellularLocation>
        <location evidence="1">Membrane</location>
        <topology evidence="1">Multi-pass membrane protein</topology>
    </subcellularLocation>
</comment>
<dbReference type="InterPro" id="IPR045062">
    <property type="entry name" value="Cyt_c_biogenesis_CcsA/CcmC"/>
</dbReference>
<evidence type="ECO:0000256" key="3">
    <source>
        <dbReference type="ARBA" id="ARBA00022748"/>
    </source>
</evidence>
<feature type="domain" description="Cytochrome c assembly protein" evidence="7">
    <location>
        <begin position="71"/>
        <end position="251"/>
    </location>
</feature>
<dbReference type="GO" id="GO:0020037">
    <property type="term" value="F:heme binding"/>
    <property type="evidence" value="ECO:0007669"/>
    <property type="project" value="InterPro"/>
</dbReference>
<sequence>MGWEEYPWFCIATLLCWAIAAATAFGQKHRNTTFFLGGLGIGIQAFFLIGFWIHAQRPPLASLGETRLWYVFFLLLLGWFVFYAFRYRWIPALSWVLALVFSLPNLLKPELHTQGLMPVLQSFWFIPHVILYIFAYSLLAISFLLSIYGLSAKKGRGRLLLEHIDRLSRLGTLCLLTGICLGCVWAKQAWGSFWTWDPKETWALATLLCYGISLGLRRCPEHPVLQQKASLWFQILGFITLQICWYGINYLPATQNSLHVYG</sequence>
<dbReference type="PANTHER" id="PTHR30071">
    <property type="entry name" value="HEME EXPORTER PROTEIN C"/>
    <property type="match status" value="1"/>
</dbReference>
<reference evidence="8" key="2">
    <citation type="journal article" date="2021" name="PeerJ">
        <title>Extensive microbial diversity within the chicken gut microbiome revealed by metagenomics and culture.</title>
        <authorList>
            <person name="Gilroy R."/>
            <person name="Ravi A."/>
            <person name="Getino M."/>
            <person name="Pursley I."/>
            <person name="Horton D.L."/>
            <person name="Alikhan N.F."/>
            <person name="Baker D."/>
            <person name="Gharbi K."/>
            <person name="Hall N."/>
            <person name="Watson M."/>
            <person name="Adriaenssens E.M."/>
            <person name="Foster-Nyarko E."/>
            <person name="Jarju S."/>
            <person name="Secka A."/>
            <person name="Antonio M."/>
            <person name="Oren A."/>
            <person name="Chaudhuri R.R."/>
            <person name="La Ragione R."/>
            <person name="Hildebrand F."/>
            <person name="Pallen M.J."/>
        </authorList>
    </citation>
    <scope>NUCLEOTIDE SEQUENCE</scope>
    <source>
        <strain evidence="8">2889</strain>
    </source>
</reference>
<keyword evidence="3" id="KW-0201">Cytochrome c-type biogenesis</keyword>
<protein>
    <submittedName>
        <fullName evidence="8">Cytochrome c biogenesis protein CcsA</fullName>
    </submittedName>
</protein>
<feature type="transmembrane region" description="Helical" evidence="6">
    <location>
        <begin position="129"/>
        <end position="150"/>
    </location>
</feature>
<keyword evidence="4 6" id="KW-1133">Transmembrane helix</keyword>
<name>A0A9D9DSZ3_9BACT</name>